<dbReference type="SMART" id="SM00028">
    <property type="entry name" value="TPR"/>
    <property type="match status" value="4"/>
</dbReference>
<keyword evidence="7" id="KW-1185">Reference proteome</keyword>
<keyword evidence="3" id="KW-0802">TPR repeat</keyword>
<evidence type="ECO:0000256" key="4">
    <source>
        <dbReference type="SAM" id="Phobius"/>
    </source>
</evidence>
<dbReference type="PROSITE" id="PS50109">
    <property type="entry name" value="HIS_KIN"/>
    <property type="match status" value="1"/>
</dbReference>
<feature type="transmembrane region" description="Helical" evidence="4">
    <location>
        <begin position="377"/>
        <end position="396"/>
    </location>
</feature>
<dbReference type="SUPFAM" id="SSF55874">
    <property type="entry name" value="ATPase domain of HSP90 chaperone/DNA topoisomerase II/histidine kinase"/>
    <property type="match status" value="1"/>
</dbReference>
<evidence type="ECO:0000256" key="1">
    <source>
        <dbReference type="ARBA" id="ARBA00000085"/>
    </source>
</evidence>
<dbReference type="SMART" id="SM00387">
    <property type="entry name" value="HATPase_c"/>
    <property type="match status" value="1"/>
</dbReference>
<gene>
    <name evidence="6" type="ORF">GCM10009111_04550</name>
</gene>
<dbReference type="InterPro" id="IPR005467">
    <property type="entry name" value="His_kinase_dom"/>
</dbReference>
<protein>
    <recommendedName>
        <fullName evidence="2">histidine kinase</fullName>
        <ecNumber evidence="2">2.7.13.3</ecNumber>
    </recommendedName>
</protein>
<dbReference type="EC" id="2.7.13.3" evidence="2"/>
<dbReference type="Proteomes" id="UP001500021">
    <property type="component" value="Unassembled WGS sequence"/>
</dbReference>
<dbReference type="PRINTS" id="PR00344">
    <property type="entry name" value="BCTRLSENSOR"/>
</dbReference>
<evidence type="ECO:0000313" key="7">
    <source>
        <dbReference type="Proteomes" id="UP001500021"/>
    </source>
</evidence>
<dbReference type="PANTHER" id="PTHR43065">
    <property type="entry name" value="SENSOR HISTIDINE KINASE"/>
    <property type="match status" value="1"/>
</dbReference>
<organism evidence="6 7">
    <name type="scientific">Colwellia asteriadis</name>
    <dbReference type="NCBI Taxonomy" id="517723"/>
    <lineage>
        <taxon>Bacteria</taxon>
        <taxon>Pseudomonadati</taxon>
        <taxon>Pseudomonadota</taxon>
        <taxon>Gammaproteobacteria</taxon>
        <taxon>Alteromonadales</taxon>
        <taxon>Colwelliaceae</taxon>
        <taxon>Colwellia</taxon>
    </lineage>
</organism>
<dbReference type="Pfam" id="PF02518">
    <property type="entry name" value="HATPase_c"/>
    <property type="match status" value="1"/>
</dbReference>
<dbReference type="Gene3D" id="1.10.287.130">
    <property type="match status" value="1"/>
</dbReference>
<comment type="caution">
    <text evidence="6">The sequence shown here is derived from an EMBL/GenBank/DDBJ whole genome shotgun (WGS) entry which is preliminary data.</text>
</comment>
<dbReference type="Gene3D" id="3.30.565.10">
    <property type="entry name" value="Histidine kinase-like ATPase, C-terminal domain"/>
    <property type="match status" value="1"/>
</dbReference>
<dbReference type="InterPro" id="IPR004358">
    <property type="entry name" value="Sig_transdc_His_kin-like_C"/>
</dbReference>
<dbReference type="InterPro" id="IPR011990">
    <property type="entry name" value="TPR-like_helical_dom_sf"/>
</dbReference>
<feature type="domain" description="Histidine kinase" evidence="5">
    <location>
        <begin position="439"/>
        <end position="675"/>
    </location>
</feature>
<evidence type="ECO:0000259" key="5">
    <source>
        <dbReference type="PROSITE" id="PS50109"/>
    </source>
</evidence>
<feature type="repeat" description="TPR" evidence="3">
    <location>
        <begin position="176"/>
        <end position="209"/>
    </location>
</feature>
<name>A0ABN1L371_9GAMM</name>
<feature type="repeat" description="TPR" evidence="3">
    <location>
        <begin position="216"/>
        <end position="249"/>
    </location>
</feature>
<keyword evidence="4" id="KW-0472">Membrane</keyword>
<evidence type="ECO:0000256" key="2">
    <source>
        <dbReference type="ARBA" id="ARBA00012438"/>
    </source>
</evidence>
<dbReference type="Pfam" id="PF13181">
    <property type="entry name" value="TPR_8"/>
    <property type="match status" value="1"/>
</dbReference>
<reference evidence="6 7" key="1">
    <citation type="journal article" date="2019" name="Int. J. Syst. Evol. Microbiol.">
        <title>The Global Catalogue of Microorganisms (GCM) 10K type strain sequencing project: providing services to taxonomists for standard genome sequencing and annotation.</title>
        <authorList>
            <consortium name="The Broad Institute Genomics Platform"/>
            <consortium name="The Broad Institute Genome Sequencing Center for Infectious Disease"/>
            <person name="Wu L."/>
            <person name="Ma J."/>
        </authorList>
    </citation>
    <scope>NUCLEOTIDE SEQUENCE [LARGE SCALE GENOMIC DNA]</scope>
    <source>
        <strain evidence="6 7">JCM 15608</strain>
    </source>
</reference>
<keyword evidence="4" id="KW-0812">Transmembrane</keyword>
<keyword evidence="4" id="KW-1133">Transmembrane helix</keyword>
<dbReference type="CDD" id="cd00075">
    <property type="entry name" value="HATPase"/>
    <property type="match status" value="1"/>
</dbReference>
<dbReference type="Gene3D" id="1.25.40.10">
    <property type="entry name" value="Tetratricopeptide repeat domain"/>
    <property type="match status" value="1"/>
</dbReference>
<sequence length="678" mass="76794">MYSLASVQQTALSNEAPLYTDEYLALKKILISDPSKALTQANYLLEQKNTVHQTLNLLEIKVYSYLYTNKYSEAFAVIEEIANVVKNNPSPLAQWKLHYIQGTSYWHTEQGNQAIKHYAKAYDFIKPHQNYTYERANTENALGYISVKLGFYKEAIPYLTDSLNFNKKRNDPIYLGQAYNNLGEAYFGLEQYEKAAELHQQALAIRLKNKLTFHSSYSYHNLGLIYKVKNEPEKAQLSLLKAIEIRKENHFIKGLLASQLELAKLYNETEQDKASEDLLLDIILIAEKEKKYTTLAEAYKLQTQRYEKRKQFKEAFHALHNYQNILAKIQLNINDAELTSYITKLSTVTKNLDILSLNKANEIKQLKINNVEQRSTLIIIFGSIIVIILSVFLGLLHSRRKKIQNINTNLSITLENLRTTQAKLIESEKMSALTILVSGVAHKINTPLGNSVTAISHIAYMTKNLSLQVEANQITKNTFTEFITTLEQSCNLALNNMNTAAELVSHFKLLSTQLAGDKKEKFNILTQLQSQGEAIATNLLTHQDEVNIHGDNISIEGYPTALQKVLEHLINNSREHGQQEGKNLIIDIAVKHKNAPKAHTEHLEITYQDNGKGIDKYLMGKVFDPFYTTQMGGHNIGLGLSVVYNLVVQLMQGTISCEESDAGTTLFKITLPITITDA</sequence>
<proteinExistence type="predicted"/>
<dbReference type="InterPro" id="IPR019734">
    <property type="entry name" value="TPR_rpt"/>
</dbReference>
<evidence type="ECO:0000256" key="3">
    <source>
        <dbReference type="PROSITE-ProRule" id="PRU00339"/>
    </source>
</evidence>
<dbReference type="InterPro" id="IPR003594">
    <property type="entry name" value="HATPase_dom"/>
</dbReference>
<dbReference type="SUPFAM" id="SSF48452">
    <property type="entry name" value="TPR-like"/>
    <property type="match status" value="2"/>
</dbReference>
<dbReference type="InterPro" id="IPR036890">
    <property type="entry name" value="HATPase_C_sf"/>
</dbReference>
<comment type="catalytic activity">
    <reaction evidence="1">
        <text>ATP + protein L-histidine = ADP + protein N-phospho-L-histidine.</text>
        <dbReference type="EC" id="2.7.13.3"/>
    </reaction>
</comment>
<dbReference type="EMBL" id="BAAAFA010000001">
    <property type="protein sequence ID" value="GAA0811700.1"/>
    <property type="molecule type" value="Genomic_DNA"/>
</dbReference>
<dbReference type="PROSITE" id="PS50005">
    <property type="entry name" value="TPR"/>
    <property type="match status" value="2"/>
</dbReference>
<accession>A0ABN1L371</accession>
<dbReference type="Pfam" id="PF13424">
    <property type="entry name" value="TPR_12"/>
    <property type="match status" value="1"/>
</dbReference>
<evidence type="ECO:0000313" key="6">
    <source>
        <dbReference type="EMBL" id="GAA0811700.1"/>
    </source>
</evidence>
<dbReference type="PANTHER" id="PTHR43065:SF42">
    <property type="entry name" value="TWO-COMPONENT SENSOR PPRA"/>
    <property type="match status" value="1"/>
</dbReference>